<keyword evidence="1" id="KW-0732">Signal</keyword>
<evidence type="ECO:0000313" key="3">
    <source>
        <dbReference type="Proteomes" id="UP000552954"/>
    </source>
</evidence>
<feature type="chain" id="PRO_5032674182" evidence="1">
    <location>
        <begin position="20"/>
        <end position="49"/>
    </location>
</feature>
<accession>A0A849K4I4</accession>
<evidence type="ECO:0000313" key="2">
    <source>
        <dbReference type="EMBL" id="NNU43342.1"/>
    </source>
</evidence>
<gene>
    <name evidence="2" type="ORF">HK415_09515</name>
</gene>
<proteinExistence type="predicted"/>
<dbReference type="AlphaFoldDB" id="A0A849K4I4"/>
<comment type="caution">
    <text evidence="2">The sequence shown here is derived from an EMBL/GenBank/DDBJ whole genome shotgun (WGS) entry which is preliminary data.</text>
</comment>
<reference evidence="2 3" key="2">
    <citation type="submission" date="2020-06" db="EMBL/GenBank/DDBJ databases">
        <title>Ramlibacter rhizophilus sp. nov., isolated from rhizosphere soil of national flower Mugunghwa from South Korea.</title>
        <authorList>
            <person name="Zheng-Fei Y."/>
            <person name="Huan T."/>
        </authorList>
    </citation>
    <scope>NUCLEOTIDE SEQUENCE [LARGE SCALE GENOMIC DNA]</scope>
    <source>
        <strain evidence="2 3">B156</strain>
    </source>
</reference>
<sequence length="49" mass="4977">MRSLLAFLLVLAGTAPVQAQGAPATRGQLLYANHCVAMLAGQAVIAARA</sequence>
<reference evidence="2 3" key="1">
    <citation type="submission" date="2020-05" db="EMBL/GenBank/DDBJ databases">
        <authorList>
            <person name="Khan S.A."/>
            <person name="Jeon C.O."/>
            <person name="Chun B.H."/>
        </authorList>
    </citation>
    <scope>NUCLEOTIDE SEQUENCE [LARGE SCALE GENOMIC DNA]</scope>
    <source>
        <strain evidence="2 3">B156</strain>
    </source>
</reference>
<dbReference type="Proteomes" id="UP000552954">
    <property type="component" value="Unassembled WGS sequence"/>
</dbReference>
<dbReference type="EMBL" id="JABFCS010000001">
    <property type="protein sequence ID" value="NNU43342.1"/>
    <property type="molecule type" value="Genomic_DNA"/>
</dbReference>
<name>A0A849K4I4_9BURK</name>
<dbReference type="RefSeq" id="WP_171558453.1">
    <property type="nucleotide sequence ID" value="NZ_JABFCS010000001.1"/>
</dbReference>
<evidence type="ECO:0000256" key="1">
    <source>
        <dbReference type="SAM" id="SignalP"/>
    </source>
</evidence>
<feature type="signal peptide" evidence="1">
    <location>
        <begin position="1"/>
        <end position="19"/>
    </location>
</feature>
<protein>
    <submittedName>
        <fullName evidence="2">Uncharacterized protein</fullName>
    </submittedName>
</protein>
<organism evidence="2 3">
    <name type="scientific">Ramlibacter montanisoli</name>
    <dbReference type="NCBI Taxonomy" id="2732512"/>
    <lineage>
        <taxon>Bacteria</taxon>
        <taxon>Pseudomonadati</taxon>
        <taxon>Pseudomonadota</taxon>
        <taxon>Betaproteobacteria</taxon>
        <taxon>Burkholderiales</taxon>
        <taxon>Comamonadaceae</taxon>
        <taxon>Ramlibacter</taxon>
    </lineage>
</organism>
<keyword evidence="3" id="KW-1185">Reference proteome</keyword>